<dbReference type="NCBIfam" id="TIGR01341">
    <property type="entry name" value="aconitase_1"/>
    <property type="match status" value="1"/>
</dbReference>
<evidence type="ECO:0000256" key="7">
    <source>
        <dbReference type="ARBA" id="ARBA00023239"/>
    </source>
</evidence>
<dbReference type="PANTHER" id="PTHR11670">
    <property type="entry name" value="ACONITASE/IRON-RESPONSIVE ELEMENT FAMILY MEMBER"/>
    <property type="match status" value="1"/>
</dbReference>
<comment type="pathway">
    <text evidence="2">Carbohydrate metabolism; tricarboxylic acid cycle; isocitrate from oxaloacetate: step 2/2.</text>
</comment>
<accession>G0GF28</accession>
<keyword evidence="4" id="KW-0479">Metal-binding</keyword>
<dbReference type="EMBL" id="CP002903">
    <property type="protein sequence ID" value="AEJ62372.1"/>
    <property type="molecule type" value="Genomic_DNA"/>
</dbReference>
<dbReference type="Pfam" id="PF00330">
    <property type="entry name" value="Aconitase"/>
    <property type="match status" value="1"/>
</dbReference>
<evidence type="ECO:0000256" key="1">
    <source>
        <dbReference type="ARBA" id="ARBA00001966"/>
    </source>
</evidence>
<dbReference type="PRINTS" id="PR00415">
    <property type="entry name" value="ACONITASE"/>
</dbReference>
<sequence length="874" mass="96094">MDLVERMFGGRRVRVVDMRGLPVEGGLERMPYSMRVLLENVARSVALGRMEGEVVARVGAWRRHVGSEVPYFPARVLMQDFTGVPAVVDLAAMRDAVAGKGGDPSRVTPQIPVDLVVDHSVQLDFWARRDALDRNVEKEYERNGERYRLLKWAGRSMANFKVVPPNSGICHQINVEYLAQVVREEVRDGMVLWYPDSLVGTDSHTTMVNGLGVIGWGVGGIEAEAVMLGEAYVMPLPEVVGVRLVGRMPEGVTATDVVLTLTHLLRKKGVVGKFVEYFGPALSQLSVPDRVTIANMAPEYGATMGFFPADERTVDFLRMTGREEAAARAEAYLKEAGLWYGSSVEPEYSEVVELDLSTVEPTLAGPYRPQDRLSRQDVPVRIGEECRRLGAEGEGRVVELGGERMLVPHGAVAIASITSCTNTSNPAVMVGAGLVAKRAVERGMRVPRWVKTSLAPGSRVVVDYLERAGLLGALEELGFSVAAFGCATCIGNSGPLPEALERAADEGLLLTSVGSGNRNFEARIHQKVRFNILASPIYVIVYALAGTVMKDLTREPVGKDRDGRDVFLDELLPSGKEIARLVEEVVVGDDFRTRYAHIFEGDERWQRLEGGEGLLFSWDEASTYIKKPPFFELEGLPDRIERARVLGFFGDSVTTDHISPAGAIPKDYPAGRYLQQLGVRPEEFNSYGSRRGNHEVMMRGTFANIRLKNRLTPDAPGGYTLLFPERTQSFIYDAAMEYGRRGVPLVVLAGREYGTGSSRDWAAKGTRLLGVRAVLAQSFERIHRSNLVGMGVLPLCFPEGKSANELGLTGEEEITIEVGTLTPRKRCLVRAERDGREVVRFEAEAQVFSQVEVAFLTSGGLLSYVLGKMRNSKP</sequence>
<dbReference type="InterPro" id="IPR015928">
    <property type="entry name" value="Aconitase/3IPM_dehydase_swvl"/>
</dbReference>
<gene>
    <name evidence="12" type="ordered locus">Spith_2116</name>
</gene>
<dbReference type="EC" id="4.2.1.3" evidence="9"/>
<dbReference type="GO" id="GO:0051539">
    <property type="term" value="F:4 iron, 4 sulfur cluster binding"/>
    <property type="evidence" value="ECO:0007669"/>
    <property type="project" value="UniProtKB-KW"/>
</dbReference>
<dbReference type="UniPathway" id="UPA00223">
    <property type="reaction ID" value="UER00718"/>
</dbReference>
<dbReference type="Pfam" id="PF00694">
    <property type="entry name" value="Aconitase_C"/>
    <property type="match status" value="1"/>
</dbReference>
<dbReference type="OrthoDB" id="9764318at2"/>
<evidence type="ECO:0000259" key="11">
    <source>
        <dbReference type="Pfam" id="PF00694"/>
    </source>
</evidence>
<dbReference type="SUPFAM" id="SSF53732">
    <property type="entry name" value="Aconitase iron-sulfur domain"/>
    <property type="match status" value="1"/>
</dbReference>
<evidence type="ECO:0000256" key="9">
    <source>
        <dbReference type="RuleBase" id="RU361275"/>
    </source>
</evidence>
<dbReference type="KEGG" id="stq:Spith_2116"/>
<dbReference type="AlphaFoldDB" id="G0GF28"/>
<keyword evidence="6 9" id="KW-0411">Iron-sulfur</keyword>
<keyword evidence="7 9" id="KW-0456">Lyase</keyword>
<dbReference type="InterPro" id="IPR001030">
    <property type="entry name" value="Acoase/IPM_deHydtase_lsu_aba"/>
</dbReference>
<keyword evidence="9" id="KW-0004">4Fe-4S</keyword>
<evidence type="ECO:0000313" key="13">
    <source>
        <dbReference type="Proteomes" id="UP000007254"/>
    </source>
</evidence>
<name>G0GF28_WINT7</name>
<evidence type="ECO:0000256" key="6">
    <source>
        <dbReference type="ARBA" id="ARBA00023014"/>
    </source>
</evidence>
<evidence type="ECO:0000256" key="2">
    <source>
        <dbReference type="ARBA" id="ARBA00004717"/>
    </source>
</evidence>
<evidence type="ECO:0000259" key="10">
    <source>
        <dbReference type="Pfam" id="PF00330"/>
    </source>
</evidence>
<dbReference type="InterPro" id="IPR018136">
    <property type="entry name" value="Aconitase_4Fe-4S_BS"/>
</dbReference>
<keyword evidence="5 9" id="KW-0408">Iron</keyword>
<feature type="domain" description="Aconitase/3-isopropylmalate dehydratase large subunit alpha/beta/alpha" evidence="10">
    <location>
        <begin position="61"/>
        <end position="546"/>
    </location>
</feature>
<comment type="cofactor">
    <cofactor evidence="1">
        <name>[4Fe-4S] cluster</name>
        <dbReference type="ChEBI" id="CHEBI:49883"/>
    </cofactor>
</comment>
<feature type="domain" description="Aconitase A/isopropylmalate dehydratase small subunit swivel" evidence="11">
    <location>
        <begin position="672"/>
        <end position="799"/>
    </location>
</feature>
<evidence type="ECO:0000256" key="5">
    <source>
        <dbReference type="ARBA" id="ARBA00023004"/>
    </source>
</evidence>
<dbReference type="InterPro" id="IPR006249">
    <property type="entry name" value="Aconitase/IRP2"/>
</dbReference>
<dbReference type="HOGENOM" id="CLU_013476_2_1_12"/>
<dbReference type="Proteomes" id="UP000007254">
    <property type="component" value="Chromosome"/>
</dbReference>
<evidence type="ECO:0000313" key="12">
    <source>
        <dbReference type="EMBL" id="AEJ62372.1"/>
    </source>
</evidence>
<dbReference type="InterPro" id="IPR044137">
    <property type="entry name" value="AcnA_IRP_Swivel"/>
</dbReference>
<dbReference type="PROSITE" id="PS01244">
    <property type="entry name" value="ACONITASE_2"/>
    <property type="match status" value="1"/>
</dbReference>
<organism evidence="12 13">
    <name type="scientific">Winmispira thermophila (strain ATCC 700085 / DSM 6578 / Z-1203)</name>
    <name type="common">Spirochaeta thermophila</name>
    <dbReference type="NCBI Taxonomy" id="869211"/>
    <lineage>
        <taxon>Bacteria</taxon>
        <taxon>Pseudomonadati</taxon>
        <taxon>Spirochaetota</taxon>
        <taxon>Spirochaetia</taxon>
        <taxon>Winmispirales</taxon>
        <taxon>Winmispiraceae</taxon>
        <taxon>Winmispira</taxon>
    </lineage>
</organism>
<comment type="similarity">
    <text evidence="3 9">Belongs to the aconitase/IPM isomerase family.</text>
</comment>
<dbReference type="GO" id="GO:0003994">
    <property type="term" value="F:aconitate hydratase activity"/>
    <property type="evidence" value="ECO:0007669"/>
    <property type="project" value="UniProtKB-EC"/>
</dbReference>
<evidence type="ECO:0000256" key="3">
    <source>
        <dbReference type="ARBA" id="ARBA00007185"/>
    </source>
</evidence>
<dbReference type="GO" id="GO:0046872">
    <property type="term" value="F:metal ion binding"/>
    <property type="evidence" value="ECO:0007669"/>
    <property type="project" value="UniProtKB-KW"/>
</dbReference>
<dbReference type="NCBIfam" id="NF009520">
    <property type="entry name" value="PRK12881.1"/>
    <property type="match status" value="1"/>
</dbReference>
<proteinExistence type="inferred from homology"/>
<dbReference type="Gene3D" id="3.20.19.10">
    <property type="entry name" value="Aconitase, domain 4"/>
    <property type="match status" value="1"/>
</dbReference>
<dbReference type="FunFam" id="3.20.19.10:FF:000001">
    <property type="entry name" value="Aconitate hydratase"/>
    <property type="match status" value="1"/>
</dbReference>
<dbReference type="RefSeq" id="WP_014625687.1">
    <property type="nucleotide sequence ID" value="NC_017583.1"/>
</dbReference>
<comment type="catalytic activity">
    <reaction evidence="8 9">
        <text>citrate = D-threo-isocitrate</text>
        <dbReference type="Rhea" id="RHEA:10336"/>
        <dbReference type="ChEBI" id="CHEBI:15562"/>
        <dbReference type="ChEBI" id="CHEBI:16947"/>
        <dbReference type="EC" id="4.2.1.3"/>
    </reaction>
</comment>
<dbReference type="InterPro" id="IPR015931">
    <property type="entry name" value="Acnase/IPM_dHydase_lsu_aba_1/3"/>
</dbReference>
<comment type="function">
    <text evidence="9">Catalyzes the isomerization of citrate to isocitrate via cis-aconitate.</text>
</comment>
<dbReference type="InterPro" id="IPR000573">
    <property type="entry name" value="AconitaseA/IPMdHydase_ssu_swvl"/>
</dbReference>
<dbReference type="NCBIfam" id="NF006757">
    <property type="entry name" value="PRK09277.1"/>
    <property type="match status" value="1"/>
</dbReference>
<protein>
    <recommendedName>
        <fullName evidence="9">Aconitate hydratase</fullName>
        <shortName evidence="9">Aconitase</shortName>
        <ecNumber evidence="9">4.2.1.3</ecNumber>
    </recommendedName>
</protein>
<reference evidence="12 13" key="1">
    <citation type="submission" date="2011-06" db="EMBL/GenBank/DDBJ databases">
        <title>The complete genome of Spirochaeta thermophila DSM 6578.</title>
        <authorList>
            <consortium name="US DOE Joint Genome Institute (JGI-PGF)"/>
            <person name="Lucas S."/>
            <person name="Lapidus A."/>
            <person name="Bruce D."/>
            <person name="Goodwin L."/>
            <person name="Pitluck S."/>
            <person name="Peters L."/>
            <person name="Kyrpides N."/>
            <person name="Mavromatis K."/>
            <person name="Ivanova N."/>
            <person name="Mikailova N."/>
            <person name="Pagani I."/>
            <person name="Chertkov O."/>
            <person name="Detter J.C."/>
            <person name="Tapia R."/>
            <person name="Han C."/>
            <person name="Land M."/>
            <person name="Hauser L."/>
            <person name="Markowitz V."/>
            <person name="Cheng J.-F."/>
            <person name="Hugenholtz P."/>
            <person name="Woyke T."/>
            <person name="Wu D."/>
            <person name="Spring S."/>
            <person name="Merkhoffer B."/>
            <person name="Schneider S."/>
            <person name="Klenk H.-P."/>
            <person name="Eisen J.A."/>
        </authorList>
    </citation>
    <scope>NUCLEOTIDE SEQUENCE [LARGE SCALE GENOMIC DNA]</scope>
    <source>
        <strain evidence="13">ATCC 700085 / DSM 6578 / Z-1203</strain>
    </source>
</reference>
<dbReference type="CDD" id="cd01580">
    <property type="entry name" value="AcnA_IRP_Swivel"/>
    <property type="match status" value="1"/>
</dbReference>
<dbReference type="PROSITE" id="PS00450">
    <property type="entry name" value="ACONITASE_1"/>
    <property type="match status" value="1"/>
</dbReference>
<dbReference type="GO" id="GO:0006099">
    <property type="term" value="P:tricarboxylic acid cycle"/>
    <property type="evidence" value="ECO:0007669"/>
    <property type="project" value="UniProtKB-UniPathway"/>
</dbReference>
<dbReference type="SUPFAM" id="SSF52016">
    <property type="entry name" value="LeuD/IlvD-like"/>
    <property type="match status" value="1"/>
</dbReference>
<dbReference type="Gene3D" id="3.30.499.10">
    <property type="entry name" value="Aconitase, domain 3"/>
    <property type="match status" value="2"/>
</dbReference>
<dbReference type="Gene3D" id="6.10.190.10">
    <property type="match status" value="1"/>
</dbReference>
<evidence type="ECO:0000256" key="4">
    <source>
        <dbReference type="ARBA" id="ARBA00022723"/>
    </source>
</evidence>
<evidence type="ECO:0000256" key="8">
    <source>
        <dbReference type="ARBA" id="ARBA00023501"/>
    </source>
</evidence>
<keyword evidence="13" id="KW-1185">Reference proteome</keyword>
<dbReference type="InterPro" id="IPR036008">
    <property type="entry name" value="Aconitase_4Fe-4S_dom"/>
</dbReference>
<dbReference type="STRING" id="869211.Spith_2116"/>